<evidence type="ECO:0000256" key="1">
    <source>
        <dbReference type="ARBA" id="ARBA00010139"/>
    </source>
</evidence>
<dbReference type="AlphaFoldDB" id="A0A8E2FAF5"/>
<dbReference type="Pfam" id="PF13450">
    <property type="entry name" value="NAD_binding_8"/>
    <property type="match status" value="1"/>
</dbReference>
<comment type="similarity">
    <text evidence="1">Belongs to the FAD-binding monooxygenase family.</text>
</comment>
<sequence length="506" mass="57505">MPITENILDRKTVNKTETVSSANQYTTLPQCHSTPSELRVICAGAGAAGLLVAYKMKKLFTNYELVCYEKNPHIAGTWYENRYPGCACDVPAHAYTFSFEPNPNWSTFYTYGPGIRKYFKDFAAKHELMPHIKLNSRVLSATWIEEGGMYEVEVQSDSKSIRDRCHVLVNGTGFFNSKTVTVIGTGSSAIQIIPQIQKTAKHLVAFMRSAKATSPSSSTTQLLGAQYHFTEEEKRRFRDDPEYHLLYRQKLESSVNALFDMYIRGSETSKQTEALMRYEMLRRIGPGHEELKNKENVTTVHKELVKVVPEGVIDDSGILHKVDILICATGFNLAFAPPFEVRGVNGVTMADEFCPEPNVYLALTVPKFPNYFVINGVRGNWVAGTALPSHEVQAKYILKCAKKIQEESIRAFEHIDAWHKQSVWSAGCKSWYKNNVLGGKLWIWGGSALHYMKTMKEVKYEHYNIRYRNKNMWAYLGNERVRAEIVQDAGKLAPYMRNSDVPWTID</sequence>
<dbReference type="PANTHER" id="PTHR42877:SF8">
    <property type="entry name" value="MONOOXYGENASE"/>
    <property type="match status" value="1"/>
</dbReference>
<dbReference type="Gene3D" id="3.50.50.60">
    <property type="entry name" value="FAD/NAD(P)-binding domain"/>
    <property type="match status" value="2"/>
</dbReference>
<keyword evidence="3" id="KW-1185">Reference proteome</keyword>
<accession>A0A8E2FAF5</accession>
<evidence type="ECO:0000313" key="3">
    <source>
        <dbReference type="Proteomes" id="UP000250140"/>
    </source>
</evidence>
<dbReference type="InterPro" id="IPR051209">
    <property type="entry name" value="FAD-bind_Monooxygenase_sf"/>
</dbReference>
<gene>
    <name evidence="2" type="ORF">AOQ84DRAFT_395014</name>
</gene>
<dbReference type="EMBL" id="KV748706">
    <property type="protein sequence ID" value="OCL13540.1"/>
    <property type="molecule type" value="Genomic_DNA"/>
</dbReference>
<proteinExistence type="inferred from homology"/>
<dbReference type="SUPFAM" id="SSF51905">
    <property type="entry name" value="FAD/NAD(P)-binding domain"/>
    <property type="match status" value="3"/>
</dbReference>
<evidence type="ECO:0000313" key="2">
    <source>
        <dbReference type="EMBL" id="OCL13540.1"/>
    </source>
</evidence>
<protein>
    <submittedName>
        <fullName evidence="2">FAD/NAD(P)-binding domain-containing protein</fullName>
    </submittedName>
</protein>
<dbReference type="InterPro" id="IPR036188">
    <property type="entry name" value="FAD/NAD-bd_sf"/>
</dbReference>
<reference evidence="2 3" key="1">
    <citation type="journal article" date="2016" name="Nat. Commun.">
        <title>Ectomycorrhizal ecology is imprinted in the genome of the dominant symbiotic fungus Cenococcum geophilum.</title>
        <authorList>
            <consortium name="DOE Joint Genome Institute"/>
            <person name="Peter M."/>
            <person name="Kohler A."/>
            <person name="Ohm R.A."/>
            <person name="Kuo A."/>
            <person name="Krutzmann J."/>
            <person name="Morin E."/>
            <person name="Arend M."/>
            <person name="Barry K.W."/>
            <person name="Binder M."/>
            <person name="Choi C."/>
            <person name="Clum A."/>
            <person name="Copeland A."/>
            <person name="Grisel N."/>
            <person name="Haridas S."/>
            <person name="Kipfer T."/>
            <person name="LaButti K."/>
            <person name="Lindquist E."/>
            <person name="Lipzen A."/>
            <person name="Maire R."/>
            <person name="Meier B."/>
            <person name="Mihaltcheva S."/>
            <person name="Molinier V."/>
            <person name="Murat C."/>
            <person name="Poggeler S."/>
            <person name="Quandt C.A."/>
            <person name="Sperisen C."/>
            <person name="Tritt A."/>
            <person name="Tisserant E."/>
            <person name="Crous P.W."/>
            <person name="Henrissat B."/>
            <person name="Nehls U."/>
            <person name="Egli S."/>
            <person name="Spatafora J.W."/>
            <person name="Grigoriev I.V."/>
            <person name="Martin F.M."/>
        </authorList>
    </citation>
    <scope>NUCLEOTIDE SEQUENCE [LARGE SCALE GENOMIC DNA]</scope>
    <source>
        <strain evidence="2 3">CBS 207.34</strain>
    </source>
</reference>
<name>A0A8E2FAF5_9PEZI</name>
<dbReference type="Proteomes" id="UP000250140">
    <property type="component" value="Unassembled WGS sequence"/>
</dbReference>
<organism evidence="2 3">
    <name type="scientific">Glonium stellatum</name>
    <dbReference type="NCBI Taxonomy" id="574774"/>
    <lineage>
        <taxon>Eukaryota</taxon>
        <taxon>Fungi</taxon>
        <taxon>Dikarya</taxon>
        <taxon>Ascomycota</taxon>
        <taxon>Pezizomycotina</taxon>
        <taxon>Dothideomycetes</taxon>
        <taxon>Pleosporomycetidae</taxon>
        <taxon>Gloniales</taxon>
        <taxon>Gloniaceae</taxon>
        <taxon>Glonium</taxon>
    </lineage>
</organism>
<dbReference type="OrthoDB" id="74360at2759"/>
<dbReference type="PANTHER" id="PTHR42877">
    <property type="entry name" value="L-ORNITHINE N(5)-MONOOXYGENASE-RELATED"/>
    <property type="match status" value="1"/>
</dbReference>